<sequence length="119" mass="13592">MKKIIVAMAILFSATVMAQDVKPTFEKQGDQIKGTFYFEDGTVRQQGFYNKEGKLHGEWKSYDATGKKIAMGQYDNGVKTGKWFFWNADKLSEVNYDKNQIADVTTWSGKDNVVVNYKN</sequence>
<dbReference type="Proteomes" id="UP000023541">
    <property type="component" value="Unassembled WGS sequence"/>
</dbReference>
<protein>
    <submittedName>
        <fullName evidence="2">Nicotinic acid mononucleotide adenyltransferase</fullName>
    </submittedName>
</protein>
<feature type="chain" id="PRO_5001512043" evidence="1">
    <location>
        <begin position="19"/>
        <end position="119"/>
    </location>
</feature>
<dbReference type="AlphaFoldDB" id="A0A023BXL0"/>
<keyword evidence="1" id="KW-0732">Signal</keyword>
<dbReference type="GO" id="GO:0016740">
    <property type="term" value="F:transferase activity"/>
    <property type="evidence" value="ECO:0007669"/>
    <property type="project" value="UniProtKB-KW"/>
</dbReference>
<dbReference type="OrthoDB" id="1467310at2"/>
<keyword evidence="2" id="KW-0808">Transferase</keyword>
<feature type="signal peptide" evidence="1">
    <location>
        <begin position="1"/>
        <end position="18"/>
    </location>
</feature>
<keyword evidence="3" id="KW-1185">Reference proteome</keyword>
<proteinExistence type="predicted"/>
<gene>
    <name evidence="2" type="ORF">ATO12_08610</name>
</gene>
<name>A0A023BXL0_9FLAO</name>
<evidence type="ECO:0000256" key="1">
    <source>
        <dbReference type="SAM" id="SignalP"/>
    </source>
</evidence>
<accession>A0A023BXL0</accession>
<dbReference type="eggNOG" id="COG2849">
    <property type="taxonomic scope" value="Bacteria"/>
</dbReference>
<dbReference type="Gene3D" id="2.20.110.10">
    <property type="entry name" value="Histone H3 K4-specific methyltransferase SET7/9 N-terminal domain"/>
    <property type="match status" value="1"/>
</dbReference>
<evidence type="ECO:0000313" key="2">
    <source>
        <dbReference type="EMBL" id="EZH74791.1"/>
    </source>
</evidence>
<organism evidence="2 3">
    <name type="scientific">Aquimarina atlantica</name>
    <dbReference type="NCBI Taxonomy" id="1317122"/>
    <lineage>
        <taxon>Bacteria</taxon>
        <taxon>Pseudomonadati</taxon>
        <taxon>Bacteroidota</taxon>
        <taxon>Flavobacteriia</taxon>
        <taxon>Flavobacteriales</taxon>
        <taxon>Flavobacteriaceae</taxon>
        <taxon>Aquimarina</taxon>
    </lineage>
</organism>
<dbReference type="RefSeq" id="WP_025664391.1">
    <property type="nucleotide sequence ID" value="NZ_AQRA01000002.1"/>
</dbReference>
<evidence type="ECO:0000313" key="3">
    <source>
        <dbReference type="Proteomes" id="UP000023541"/>
    </source>
</evidence>
<reference evidence="2 3" key="1">
    <citation type="submission" date="2014-04" db="EMBL/GenBank/DDBJ databases">
        <title>Aquimarina sp. 22II-S11-z7 Genome Sequencing.</title>
        <authorList>
            <person name="Lai Q."/>
        </authorList>
    </citation>
    <scope>NUCLEOTIDE SEQUENCE [LARGE SCALE GENOMIC DNA]</scope>
    <source>
        <strain evidence="2 3">22II-S11-z7</strain>
    </source>
</reference>
<dbReference type="STRING" id="1317122.ATO12_08610"/>
<comment type="caution">
    <text evidence="2">The sequence shown here is derived from an EMBL/GenBank/DDBJ whole genome shotgun (WGS) entry which is preliminary data.</text>
</comment>
<dbReference type="SUPFAM" id="SSF82185">
    <property type="entry name" value="Histone H3 K4-specific methyltransferase SET7/9 N-terminal domain"/>
    <property type="match status" value="1"/>
</dbReference>
<dbReference type="EMBL" id="AQRA01000002">
    <property type="protein sequence ID" value="EZH74791.1"/>
    <property type="molecule type" value="Genomic_DNA"/>
</dbReference>